<organism evidence="2 3">
    <name type="scientific">Rhizobium leguminosarum</name>
    <dbReference type="NCBI Taxonomy" id="384"/>
    <lineage>
        <taxon>Bacteria</taxon>
        <taxon>Pseudomonadati</taxon>
        <taxon>Pseudomonadota</taxon>
        <taxon>Alphaproteobacteria</taxon>
        <taxon>Hyphomicrobiales</taxon>
        <taxon>Rhizobiaceae</taxon>
        <taxon>Rhizobium/Agrobacterium group</taxon>
        <taxon>Rhizobium</taxon>
    </lineage>
</organism>
<evidence type="ECO:0000259" key="1">
    <source>
        <dbReference type="Pfam" id="PF00881"/>
    </source>
</evidence>
<dbReference type="PANTHER" id="PTHR43745">
    <property type="entry name" value="NITROREDUCTASE MJ1384-RELATED"/>
    <property type="match status" value="1"/>
</dbReference>
<dbReference type="InterPro" id="IPR052544">
    <property type="entry name" value="Bacteriocin_Proc_Enz"/>
</dbReference>
<dbReference type="NCBIfam" id="TIGR03605">
    <property type="entry name" value="antibiot_sagB"/>
    <property type="match status" value="1"/>
</dbReference>
<gene>
    <name evidence="2" type="ORF">BA011_32285</name>
</gene>
<dbReference type="InterPro" id="IPR020051">
    <property type="entry name" value="SagB-type_dehydrogenase"/>
</dbReference>
<protein>
    <recommendedName>
        <fullName evidence="1">Nitroreductase domain-containing protein</fullName>
    </recommendedName>
</protein>
<evidence type="ECO:0000313" key="3">
    <source>
        <dbReference type="Proteomes" id="UP000092691"/>
    </source>
</evidence>
<sequence length="275" mass="30650">MAKSPQGVSRYWFVEPSDLETRLSQDYHEATKTSEFLFSFGAEDPKRSPAVMEIINAVAGKSKSYGYFPRINLTPATWENLDTPIGTLIKSRRTNRKLLEKPITLEELSTLLVYGAGINGAIGIGENTSRDGRTYPSGGGLYPLEIYPIILNVEGVEEGVYHFDVRNQCINCLESGDVRTKVKEAYLGEKMLEKAAVCFFVTAIFKRTSFKYGERAYRLVNIEAGHLIHNVMYVGQALGLSIIPINGFFDRRLEKLINVDGIEESILYTAIGGCV</sequence>
<dbReference type="Pfam" id="PF00881">
    <property type="entry name" value="Nitroreductase"/>
    <property type="match status" value="1"/>
</dbReference>
<reference evidence="2 3" key="1">
    <citation type="submission" date="2016-06" db="EMBL/GenBank/DDBJ databases">
        <title>Microsymbionts genomes from the relict species Vavilovia formosa.</title>
        <authorList>
            <person name="Chirak E."/>
            <person name="Kimeklis A."/>
            <person name="Andronov E."/>
        </authorList>
    </citation>
    <scope>NUCLEOTIDE SEQUENCE [LARGE SCALE GENOMIC DNA]</scope>
    <source>
        <strain evidence="2 3">Vaf10</strain>
        <plasmid evidence="3">Plasmid unnamed2</plasmid>
    </source>
</reference>
<dbReference type="InterPro" id="IPR000415">
    <property type="entry name" value="Nitroreductase-like"/>
</dbReference>
<dbReference type="GO" id="GO:0016491">
    <property type="term" value="F:oxidoreductase activity"/>
    <property type="evidence" value="ECO:0007669"/>
    <property type="project" value="InterPro"/>
</dbReference>
<dbReference type="SUPFAM" id="SSF55469">
    <property type="entry name" value="FMN-dependent nitroreductase-like"/>
    <property type="match status" value="1"/>
</dbReference>
<dbReference type="RefSeq" id="WP_065284013.1">
    <property type="nucleotide sequence ID" value="NZ_CP016289.1"/>
</dbReference>
<dbReference type="Gene3D" id="3.40.109.10">
    <property type="entry name" value="NADH Oxidase"/>
    <property type="match status" value="1"/>
</dbReference>
<geneLocation type="plasmid" evidence="2 3">
    <name>unnamed2</name>
</geneLocation>
<dbReference type="EMBL" id="CP016289">
    <property type="protein sequence ID" value="ANP90588.1"/>
    <property type="molecule type" value="Genomic_DNA"/>
</dbReference>
<name>A0A1B1CLG2_RHILE</name>
<dbReference type="Proteomes" id="UP000092691">
    <property type="component" value="Plasmid unnamed2"/>
</dbReference>
<dbReference type="CDD" id="cd02142">
    <property type="entry name" value="McbC_SagB-like_oxidoreductase"/>
    <property type="match status" value="1"/>
</dbReference>
<proteinExistence type="predicted"/>
<evidence type="ECO:0000313" key="2">
    <source>
        <dbReference type="EMBL" id="ANP90588.1"/>
    </source>
</evidence>
<accession>A0A1B1CLG2</accession>
<dbReference type="PANTHER" id="PTHR43745:SF2">
    <property type="entry name" value="NITROREDUCTASE MJ1384-RELATED"/>
    <property type="match status" value="1"/>
</dbReference>
<dbReference type="OrthoDB" id="3723182at2"/>
<dbReference type="InterPro" id="IPR029479">
    <property type="entry name" value="Nitroreductase"/>
</dbReference>
<feature type="domain" description="Nitroreductase" evidence="1">
    <location>
        <begin position="89"/>
        <end position="272"/>
    </location>
</feature>
<dbReference type="AlphaFoldDB" id="A0A1B1CLG2"/>
<keyword evidence="2" id="KW-0614">Plasmid</keyword>